<evidence type="ECO:0000256" key="3">
    <source>
        <dbReference type="HAMAP-Rule" id="MF_00385"/>
    </source>
</evidence>
<gene>
    <name evidence="3 4" type="primary">rpsP</name>
    <name evidence="4" type="ORF">ENV60_06525</name>
</gene>
<sequence length="83" mass="9745">MVRIRLMRMGRRNVPFYRIVAIDGKKARGGKYIENLGYYDPRKKDFNLKWDRFEYWVSKGAQPTDTVAKLIEKSKGGSYEGSH</sequence>
<name>A0A7C4XAB3_UNCW3</name>
<dbReference type="PANTHER" id="PTHR12919:SF20">
    <property type="entry name" value="SMALL RIBOSOMAL SUBUNIT PROTEIN BS16M"/>
    <property type="match status" value="1"/>
</dbReference>
<comment type="caution">
    <text evidence="4">The sequence shown here is derived from an EMBL/GenBank/DDBJ whole genome shotgun (WGS) entry which is preliminary data.</text>
</comment>
<comment type="similarity">
    <text evidence="3">Belongs to the bacterial ribosomal protein bS16 family.</text>
</comment>
<evidence type="ECO:0000256" key="2">
    <source>
        <dbReference type="ARBA" id="ARBA00023274"/>
    </source>
</evidence>
<evidence type="ECO:0000313" key="4">
    <source>
        <dbReference type="EMBL" id="HGV97933.1"/>
    </source>
</evidence>
<proteinExistence type="inferred from homology"/>
<dbReference type="Gene3D" id="3.30.1320.10">
    <property type="match status" value="1"/>
</dbReference>
<dbReference type="GO" id="GO:0003735">
    <property type="term" value="F:structural constituent of ribosome"/>
    <property type="evidence" value="ECO:0007669"/>
    <property type="project" value="InterPro"/>
</dbReference>
<dbReference type="GO" id="GO:0015935">
    <property type="term" value="C:small ribosomal subunit"/>
    <property type="evidence" value="ECO:0007669"/>
    <property type="project" value="TreeGrafter"/>
</dbReference>
<keyword evidence="1 3" id="KW-0689">Ribosomal protein</keyword>
<dbReference type="GO" id="GO:0005737">
    <property type="term" value="C:cytoplasm"/>
    <property type="evidence" value="ECO:0007669"/>
    <property type="project" value="UniProtKB-ARBA"/>
</dbReference>
<dbReference type="EMBL" id="DTGZ01000122">
    <property type="protein sequence ID" value="HGV97933.1"/>
    <property type="molecule type" value="Genomic_DNA"/>
</dbReference>
<dbReference type="InterPro" id="IPR000307">
    <property type="entry name" value="Ribosomal_bS16"/>
</dbReference>
<evidence type="ECO:0000256" key="1">
    <source>
        <dbReference type="ARBA" id="ARBA00022980"/>
    </source>
</evidence>
<keyword evidence="2 3" id="KW-0687">Ribonucleoprotein</keyword>
<accession>A0A7C4XAB3</accession>
<dbReference type="Pfam" id="PF00886">
    <property type="entry name" value="Ribosomal_S16"/>
    <property type="match status" value="1"/>
</dbReference>
<protein>
    <recommendedName>
        <fullName evidence="3">Small ribosomal subunit protein bS16</fullName>
    </recommendedName>
</protein>
<dbReference type="AlphaFoldDB" id="A0A7C4XAB3"/>
<dbReference type="PANTHER" id="PTHR12919">
    <property type="entry name" value="30S RIBOSOMAL PROTEIN S16"/>
    <property type="match status" value="1"/>
</dbReference>
<dbReference type="NCBIfam" id="TIGR00002">
    <property type="entry name" value="S16"/>
    <property type="match status" value="1"/>
</dbReference>
<dbReference type="InterPro" id="IPR023803">
    <property type="entry name" value="Ribosomal_bS16_dom_sf"/>
</dbReference>
<dbReference type="HAMAP" id="MF_00385">
    <property type="entry name" value="Ribosomal_bS16"/>
    <property type="match status" value="1"/>
</dbReference>
<organism evidence="4">
    <name type="scientific">candidate division WOR-3 bacterium</name>
    <dbReference type="NCBI Taxonomy" id="2052148"/>
    <lineage>
        <taxon>Bacteria</taxon>
        <taxon>Bacteria division WOR-3</taxon>
    </lineage>
</organism>
<dbReference type="SUPFAM" id="SSF54565">
    <property type="entry name" value="Ribosomal protein S16"/>
    <property type="match status" value="1"/>
</dbReference>
<dbReference type="GO" id="GO:0006412">
    <property type="term" value="P:translation"/>
    <property type="evidence" value="ECO:0007669"/>
    <property type="project" value="UniProtKB-UniRule"/>
</dbReference>
<reference evidence="4" key="1">
    <citation type="journal article" date="2020" name="mSystems">
        <title>Genome- and Community-Level Interaction Insights into Carbon Utilization and Element Cycling Functions of Hydrothermarchaeota in Hydrothermal Sediment.</title>
        <authorList>
            <person name="Zhou Z."/>
            <person name="Liu Y."/>
            <person name="Xu W."/>
            <person name="Pan J."/>
            <person name="Luo Z.H."/>
            <person name="Li M."/>
        </authorList>
    </citation>
    <scope>NUCLEOTIDE SEQUENCE [LARGE SCALE GENOMIC DNA]</scope>
    <source>
        <strain evidence="4">SpSt-774</strain>
    </source>
</reference>